<dbReference type="AlphaFoldDB" id="V9Z7Z3"/>
<sequence length="100" mass="10856">MTDRKVCCAPGRDEEDGIDVSCGLLPHGPETDHYAVIIGRYLREPIGEMWWAAAPAEPHERILQIIADTVNEAKDSDGIGLNDVVARLSAEGFTRPSDGP</sequence>
<dbReference type="RefSeq" id="WP_024127388.1">
    <property type="nucleotide sequence ID" value="NC_023286.1"/>
</dbReference>
<geneLocation type="plasmid" evidence="1">
    <name>pFRL6</name>
</geneLocation>
<evidence type="ECO:0000313" key="1">
    <source>
        <dbReference type="EMBL" id="AHE40124.1"/>
    </source>
</evidence>
<dbReference type="EMBL" id="KF602051">
    <property type="protein sequence ID" value="AHE40124.1"/>
    <property type="molecule type" value="Genomic_DNA"/>
</dbReference>
<name>V9Z7Z3_9ACTN</name>
<keyword evidence="1" id="KW-0614">Plasmid</keyword>
<reference evidence="1" key="1">
    <citation type="submission" date="2013-09" db="EMBL/GenBank/DDBJ databases">
        <title>Complete nucleotide sequence of Streptomyces linear plasmid pFRL6.</title>
        <authorList>
            <person name="Chen Z."/>
            <person name="Fang P."/>
            <person name="Qin Z."/>
        </authorList>
    </citation>
    <scope>NUCLEOTIDE SEQUENCE</scope>
    <source>
        <plasmid evidence="1">pFRL6</plasmid>
    </source>
</reference>
<gene>
    <name evidence="1" type="ORF">pFRL6_37</name>
</gene>
<protein>
    <submittedName>
        <fullName evidence="1">Uncharacterized protein</fullName>
    </submittedName>
</protein>
<accession>V9Z7Z3</accession>
<proteinExistence type="predicted"/>
<organism evidence="1">
    <name type="scientific">Streptomyces sp. F12</name>
    <dbReference type="NCBI Taxonomy" id="1436084"/>
    <lineage>
        <taxon>Bacteria</taxon>
        <taxon>Bacillati</taxon>
        <taxon>Actinomycetota</taxon>
        <taxon>Actinomycetes</taxon>
        <taxon>Kitasatosporales</taxon>
        <taxon>Streptomycetaceae</taxon>
        <taxon>Streptomyces</taxon>
    </lineage>
</organism>